<sequence>MKVFCRSFLIVLSTVLFCACGRSDLIRLRMLAPVVETKKDHSILTDTQESSTPSYTNTSSGGSLYFLLKSIGLGYTTVTTKFEKTGANLKETTSLKTNFYDLAFGLGENYSFMWGAGVLSGLEQERYLEYTDKGKNQLLVNSDPVGHSLFFMLAHHGFGFETLLGYRMNFIKTEFYDSNIPSHMGKSPAAEKEVSYDDTNINITTSQIQLGIGFTF</sequence>
<name>E0XT66_9DELT</name>
<proteinExistence type="predicted"/>
<reference evidence="1" key="1">
    <citation type="journal article" date="2011" name="Environ. Microbiol.">
        <title>Time-series analyses of Monterey Bay coastal microbial picoplankton using a 'genome proxy' microarray.</title>
        <authorList>
            <person name="Rich V.I."/>
            <person name="Pham V.D."/>
            <person name="Eppley J."/>
            <person name="Shi Y."/>
            <person name="DeLong E.F."/>
        </authorList>
    </citation>
    <scope>NUCLEOTIDE SEQUENCE</scope>
</reference>
<dbReference type="EMBL" id="GU474869">
    <property type="protein sequence ID" value="ADI17607.1"/>
    <property type="molecule type" value="Genomic_DNA"/>
</dbReference>
<evidence type="ECO:0008006" key="2">
    <source>
        <dbReference type="Google" id="ProtNLM"/>
    </source>
</evidence>
<protein>
    <recommendedName>
        <fullName evidence="2">Outer membrane protein beta-barrel domain-containing protein</fullName>
    </recommendedName>
</protein>
<dbReference type="PROSITE" id="PS51257">
    <property type="entry name" value="PROKAR_LIPOPROTEIN"/>
    <property type="match status" value="1"/>
</dbReference>
<evidence type="ECO:0000313" key="1">
    <source>
        <dbReference type="EMBL" id="ADI17607.1"/>
    </source>
</evidence>
<dbReference type="AlphaFoldDB" id="E0XT66"/>
<organism evidence="1">
    <name type="scientific">uncultured delta proteobacterium HF0130_19C20</name>
    <dbReference type="NCBI Taxonomy" id="710828"/>
    <lineage>
        <taxon>Bacteria</taxon>
        <taxon>Deltaproteobacteria</taxon>
        <taxon>environmental samples</taxon>
    </lineage>
</organism>
<accession>E0XT66</accession>